<dbReference type="Proteomes" id="UP000464507">
    <property type="component" value="Chromosome"/>
</dbReference>
<dbReference type="GO" id="GO:0016787">
    <property type="term" value="F:hydrolase activity"/>
    <property type="evidence" value="ECO:0007669"/>
    <property type="project" value="InterPro"/>
</dbReference>
<protein>
    <recommendedName>
        <fullName evidence="1">Calcineurin-like phosphoesterase domain-containing protein</fullName>
    </recommendedName>
</protein>
<evidence type="ECO:0000313" key="3">
    <source>
        <dbReference type="Proteomes" id="UP000464507"/>
    </source>
</evidence>
<name>A0A7L5AIF6_9MICO</name>
<organism evidence="2 3">
    <name type="scientific">Marisediminicola antarctica</name>
    <dbReference type="NCBI Taxonomy" id="674079"/>
    <lineage>
        <taxon>Bacteria</taxon>
        <taxon>Bacillati</taxon>
        <taxon>Actinomycetota</taxon>
        <taxon>Actinomycetes</taxon>
        <taxon>Micrococcales</taxon>
        <taxon>Microbacteriaceae</taxon>
        <taxon>Marisediminicola</taxon>
    </lineage>
</organism>
<dbReference type="EMBL" id="CP017146">
    <property type="protein sequence ID" value="QHO70353.1"/>
    <property type="molecule type" value="Genomic_DNA"/>
</dbReference>
<dbReference type="SUPFAM" id="SSF56300">
    <property type="entry name" value="Metallo-dependent phosphatases"/>
    <property type="match status" value="1"/>
</dbReference>
<dbReference type="KEGG" id="mant:BHD05_12540"/>
<proteinExistence type="predicted"/>
<evidence type="ECO:0000259" key="1">
    <source>
        <dbReference type="Pfam" id="PF00149"/>
    </source>
</evidence>
<keyword evidence="3" id="KW-1185">Reference proteome</keyword>
<dbReference type="CDD" id="cd00838">
    <property type="entry name" value="MPP_superfamily"/>
    <property type="match status" value="1"/>
</dbReference>
<dbReference type="InterPro" id="IPR029052">
    <property type="entry name" value="Metallo-depent_PP-like"/>
</dbReference>
<dbReference type="InterPro" id="IPR004843">
    <property type="entry name" value="Calcineurin-like_PHP"/>
</dbReference>
<gene>
    <name evidence="2" type="ORF">BHD05_12540</name>
</gene>
<dbReference type="Gene3D" id="3.60.21.10">
    <property type="match status" value="1"/>
</dbReference>
<evidence type="ECO:0000313" key="2">
    <source>
        <dbReference type="EMBL" id="QHO70353.1"/>
    </source>
</evidence>
<sequence>MATPMTVAEPPRDLPTREDPVETLATATRIGFLGDTHGDLEHVLRVSRTMAARGIDTLVVLGDFGFIWPRENTGNILNKLSKRLADRGQSLFFVDGNHEDFGRLLRFPIGADGLRWIRPNLAHIPRGYRTRLVSGRTLAAMGGANSVDVALRQEGYSWWAEEAIMDADLVALGDDPADILIGHDAPMNLPTLDRRLAETDELWPEAGREYAAAGRAIFHRGFIQVQPKLYLGGHYHLFIDDTVAYGTGETRFVARVVILDKNGSKDTISQAILDVGTLELTFFGRDASAPAAPPTPDTSLNNAG</sequence>
<accession>A0A7L5AIF6</accession>
<dbReference type="AlphaFoldDB" id="A0A7L5AIF6"/>
<reference evidence="2 3" key="1">
    <citation type="submission" date="2016-09" db="EMBL/GenBank/DDBJ databases">
        <title>Complete genome sequence of microbes from the polar regions.</title>
        <authorList>
            <person name="Liao L."/>
            <person name="Chen B."/>
        </authorList>
    </citation>
    <scope>NUCLEOTIDE SEQUENCE [LARGE SCALE GENOMIC DNA]</scope>
    <source>
        <strain evidence="2 3">ZS314</strain>
    </source>
</reference>
<feature type="domain" description="Calcineurin-like phosphoesterase" evidence="1">
    <location>
        <begin position="29"/>
        <end position="236"/>
    </location>
</feature>
<dbReference type="Pfam" id="PF00149">
    <property type="entry name" value="Metallophos"/>
    <property type="match status" value="1"/>
</dbReference>